<evidence type="ECO:0000256" key="3">
    <source>
        <dbReference type="ARBA" id="ARBA00023157"/>
    </source>
</evidence>
<keyword evidence="5" id="KW-0245">EGF-like domain</keyword>
<dbReference type="Pfam" id="PF00008">
    <property type="entry name" value="EGF"/>
    <property type="match status" value="1"/>
</dbReference>
<feature type="domain" description="EGF-like" evidence="7">
    <location>
        <begin position="565"/>
        <end position="597"/>
    </location>
</feature>
<feature type="domain" description="Sushi" evidence="8">
    <location>
        <begin position="214"/>
        <end position="270"/>
    </location>
</feature>
<protein>
    <recommendedName>
        <fullName evidence="11">Sushi, von Willebrand factor type A, EGF and pentraxin domain containing 1</fullName>
    </recommendedName>
</protein>
<dbReference type="Gene3D" id="2.10.70.10">
    <property type="entry name" value="Complement Module, domain 1"/>
    <property type="match status" value="9"/>
</dbReference>
<dbReference type="HOGENOM" id="CLU_451707_0_0_1"/>
<organism evidence="9 10">
    <name type="scientific">Ciona savignyi</name>
    <name type="common">Pacific transparent sea squirt</name>
    <dbReference type="NCBI Taxonomy" id="51511"/>
    <lineage>
        <taxon>Eukaryota</taxon>
        <taxon>Metazoa</taxon>
        <taxon>Chordata</taxon>
        <taxon>Tunicata</taxon>
        <taxon>Ascidiacea</taxon>
        <taxon>Phlebobranchia</taxon>
        <taxon>Cionidae</taxon>
        <taxon>Ciona</taxon>
    </lineage>
</organism>
<evidence type="ECO:0008006" key="11">
    <source>
        <dbReference type="Google" id="ProtNLM"/>
    </source>
</evidence>
<dbReference type="PANTHER" id="PTHR19325">
    <property type="entry name" value="COMPLEMENT COMPONENT-RELATED SUSHI DOMAIN-CONTAINING"/>
    <property type="match status" value="1"/>
</dbReference>
<dbReference type="SMART" id="SM00032">
    <property type="entry name" value="CCP"/>
    <property type="match status" value="8"/>
</dbReference>
<feature type="domain" description="Sushi" evidence="8">
    <location>
        <begin position="329"/>
        <end position="387"/>
    </location>
</feature>
<feature type="domain" description="Sushi" evidence="8">
    <location>
        <begin position="445"/>
        <end position="503"/>
    </location>
</feature>
<evidence type="ECO:0000256" key="4">
    <source>
        <dbReference type="ARBA" id="ARBA00023180"/>
    </source>
</evidence>
<feature type="disulfide bond" evidence="6">
    <location>
        <begin position="6"/>
        <end position="33"/>
    </location>
</feature>
<dbReference type="GeneTree" id="ENSGT00940000163310"/>
<keyword evidence="3 5" id="KW-1015">Disulfide bond</keyword>
<comment type="caution">
    <text evidence="5">Lacks conserved residue(s) required for the propagation of feature annotation.</text>
</comment>
<dbReference type="InterPro" id="IPR050350">
    <property type="entry name" value="Compl-Cell_Adhes-Reg"/>
</dbReference>
<dbReference type="Proteomes" id="UP000007875">
    <property type="component" value="Unassembled WGS sequence"/>
</dbReference>
<dbReference type="FunFam" id="2.10.25.10:FF:000020">
    <property type="entry name" value="Latent-transforming growth factor beta-binding protein 1"/>
    <property type="match status" value="1"/>
</dbReference>
<reference evidence="9" key="3">
    <citation type="submission" date="2025-09" db="UniProtKB">
        <authorList>
            <consortium name="Ensembl"/>
        </authorList>
    </citation>
    <scope>IDENTIFICATION</scope>
</reference>
<dbReference type="PANTHER" id="PTHR19325:SF575">
    <property type="entry name" value="LOCOMOTION-RELATED PROTEIN HIKARU GENKI"/>
    <property type="match status" value="1"/>
</dbReference>
<keyword evidence="4" id="KW-0325">Glycoprotein</keyword>
<evidence type="ECO:0000313" key="10">
    <source>
        <dbReference type="Proteomes" id="UP000007875"/>
    </source>
</evidence>
<keyword evidence="2" id="KW-0677">Repeat</keyword>
<name>H2Z1V4_CIOSA</name>
<dbReference type="Ensembl" id="ENSCSAVT00000011700.1">
    <property type="protein sequence ID" value="ENSCSAVP00000011566.1"/>
    <property type="gene ID" value="ENSCSAVG00000006778.1"/>
</dbReference>
<evidence type="ECO:0000313" key="9">
    <source>
        <dbReference type="Ensembl" id="ENSCSAVP00000011566.1"/>
    </source>
</evidence>
<proteinExistence type="predicted"/>
<feature type="domain" description="EGF-like" evidence="7">
    <location>
        <begin position="497"/>
        <end position="533"/>
    </location>
</feature>
<sequence>NATYFCLPGYMLSGTTTSTCEASGNWSQVCPVCSPVSCGEPDVIENGYHTAQGNYTYGEAVTFSCNRGFRLVGMSFALCNAEAQWSSSSPTCHRKSCGPAPSIPNSIFQPAELLFEDQVIYECQFGYSLIGHNTVTCDAGGYLSPHPRCQPVPCLEVPRIKHATLQTGSSYVFGDRASYQCNEGYLLSTGSNWIECTGFGTFNFSSDHVKCDPVECPRLLPPQHGSISRDRGLFKDEVTYSCDEGYNMVGPSHSRCTANATWTSAPTCEPVVCGTAPMVEHGSVVGRLHFGSSVSYHCDSGYYLSSNNSNLSCMSDGSWSPNPPVCHPVECGEPPEVKNARVPLMLYTFGMRVQYQCADGFLFASDDTAQMCLENGEFTQLNIACIPVPCPAPPLVINGHTSATSAVFGDVVTYHCKHGYVVKGEEFMECSEEGQWTADTTCEPRSCGPAPDVENAIPMRGVIRYGSSVHFECNVGYILEGDVQSLSIQCVAGRWTDQPECASLCRHRCLHKGSCIGHNQCSCAGGWTGRRCRHPTCLLPCLNGGYCSAPYTCSCATGWTGERCQTPHCSQPCRNGGQCVAPDECRCPYGYFGANCGEESSYFGL</sequence>
<dbReference type="SUPFAM" id="SSF57196">
    <property type="entry name" value="EGF/Laminin"/>
    <property type="match status" value="1"/>
</dbReference>
<feature type="disulfide bond" evidence="5">
    <location>
        <begin position="523"/>
        <end position="532"/>
    </location>
</feature>
<dbReference type="SMART" id="SM00181">
    <property type="entry name" value="EGF"/>
    <property type="match status" value="3"/>
</dbReference>
<evidence type="ECO:0000259" key="8">
    <source>
        <dbReference type="PROSITE" id="PS50923"/>
    </source>
</evidence>
<dbReference type="Gene3D" id="2.10.25.10">
    <property type="entry name" value="Laminin"/>
    <property type="match status" value="1"/>
</dbReference>
<feature type="domain" description="Sushi" evidence="8">
    <location>
        <begin position="147"/>
        <end position="213"/>
    </location>
</feature>
<evidence type="ECO:0000256" key="5">
    <source>
        <dbReference type="PROSITE-ProRule" id="PRU00076"/>
    </source>
</evidence>
<dbReference type="InterPro" id="IPR035976">
    <property type="entry name" value="Sushi/SCR/CCP_sf"/>
</dbReference>
<dbReference type="InterPro" id="IPR000436">
    <property type="entry name" value="Sushi_SCR_CCP_dom"/>
</dbReference>
<dbReference type="AlphaFoldDB" id="H2Z1V4"/>
<feature type="domain" description="Sushi" evidence="8">
    <location>
        <begin position="1"/>
        <end position="35"/>
    </location>
</feature>
<keyword evidence="1 6" id="KW-0768">Sushi</keyword>
<evidence type="ECO:0000256" key="1">
    <source>
        <dbReference type="ARBA" id="ARBA00022659"/>
    </source>
</evidence>
<evidence type="ECO:0000256" key="6">
    <source>
        <dbReference type="PROSITE-ProRule" id="PRU00302"/>
    </source>
</evidence>
<dbReference type="CDD" id="cd00033">
    <property type="entry name" value="CCP"/>
    <property type="match status" value="9"/>
</dbReference>
<reference evidence="10" key="1">
    <citation type="submission" date="2003-08" db="EMBL/GenBank/DDBJ databases">
        <authorList>
            <person name="Birren B."/>
            <person name="Nusbaum C."/>
            <person name="Abebe A."/>
            <person name="Abouelleil A."/>
            <person name="Adekoya E."/>
            <person name="Ait-zahra M."/>
            <person name="Allen N."/>
            <person name="Allen T."/>
            <person name="An P."/>
            <person name="Anderson M."/>
            <person name="Anderson S."/>
            <person name="Arachchi H."/>
            <person name="Armbruster J."/>
            <person name="Bachantsang P."/>
            <person name="Baldwin J."/>
            <person name="Barry A."/>
            <person name="Bayul T."/>
            <person name="Blitshsteyn B."/>
            <person name="Bloom T."/>
            <person name="Blye J."/>
            <person name="Boguslavskiy L."/>
            <person name="Borowsky M."/>
            <person name="Boukhgalter B."/>
            <person name="Brunache A."/>
            <person name="Butler J."/>
            <person name="Calixte N."/>
            <person name="Calvo S."/>
            <person name="Camarata J."/>
            <person name="Campo K."/>
            <person name="Chang J."/>
            <person name="Cheshatsang Y."/>
            <person name="Citroen M."/>
            <person name="Collymore A."/>
            <person name="Considine T."/>
            <person name="Cook A."/>
            <person name="Cooke P."/>
            <person name="Corum B."/>
            <person name="Cuomo C."/>
            <person name="David R."/>
            <person name="Dawoe T."/>
            <person name="Degray S."/>
            <person name="Dodge S."/>
            <person name="Dooley K."/>
            <person name="Dorje P."/>
            <person name="Dorjee K."/>
            <person name="Dorris L."/>
            <person name="Duffey N."/>
            <person name="Dupes A."/>
            <person name="Elkins T."/>
            <person name="Engels R."/>
            <person name="Erickson J."/>
            <person name="Farina A."/>
            <person name="Faro S."/>
            <person name="Ferreira P."/>
            <person name="Fischer H."/>
            <person name="Fitzgerald M."/>
            <person name="Foley K."/>
            <person name="Gage D."/>
            <person name="Galagan J."/>
            <person name="Gearin G."/>
            <person name="Gnerre S."/>
            <person name="Gnirke A."/>
            <person name="Goyette A."/>
            <person name="Graham J."/>
            <person name="Grandbois E."/>
            <person name="Gyaltsen K."/>
            <person name="Hafez N."/>
            <person name="Hagopian D."/>
            <person name="Hagos B."/>
            <person name="Hall J."/>
            <person name="Hatcher B."/>
            <person name="Heller A."/>
            <person name="Higgins H."/>
            <person name="Honan T."/>
            <person name="Horn A."/>
            <person name="Houde N."/>
            <person name="Hughes L."/>
            <person name="Hulme W."/>
            <person name="Husby E."/>
            <person name="Iliev I."/>
            <person name="Jaffe D."/>
            <person name="Jones C."/>
            <person name="Kamal M."/>
            <person name="Kamat A."/>
            <person name="Kamvysselis M."/>
            <person name="Karlsson E."/>
            <person name="Kells C."/>
            <person name="Kieu A."/>
            <person name="Kisner P."/>
            <person name="Kodira C."/>
            <person name="Kulbokas E."/>
            <person name="Labutti K."/>
            <person name="Lama D."/>
            <person name="Landers T."/>
            <person name="Leger J."/>
            <person name="Levine S."/>
            <person name="Lewis D."/>
            <person name="Lewis T."/>
            <person name="Lindblad-toh K."/>
            <person name="Liu X."/>
            <person name="Lokyitsang T."/>
            <person name="Lokyitsang Y."/>
            <person name="Lucien O."/>
            <person name="Lui A."/>
            <person name="Ma L.J."/>
            <person name="Mabbitt R."/>
            <person name="Macdonald J."/>
            <person name="Maclean C."/>
            <person name="Major J."/>
            <person name="Manning J."/>
            <person name="Marabella R."/>
            <person name="Maru K."/>
            <person name="Matthews C."/>
            <person name="Mauceli E."/>
            <person name="Mccarthy M."/>
            <person name="Mcdonough S."/>
            <person name="Mcghee T."/>
            <person name="Meldrim J."/>
            <person name="Meneus L."/>
            <person name="Mesirov J."/>
            <person name="Mihalev A."/>
            <person name="Mihova T."/>
            <person name="Mikkelsen T."/>
            <person name="Mlenga V."/>
            <person name="Moru K."/>
            <person name="Mozes J."/>
            <person name="Mulrain L."/>
            <person name="Munson G."/>
            <person name="Naylor J."/>
            <person name="Newes C."/>
            <person name="Nguyen C."/>
            <person name="Nguyen N."/>
            <person name="Nguyen T."/>
            <person name="Nicol R."/>
            <person name="Nielsen C."/>
            <person name="Nizzari M."/>
            <person name="Norbu C."/>
            <person name="Norbu N."/>
            <person name="O'donnell P."/>
            <person name="Okoawo O."/>
            <person name="O'leary S."/>
            <person name="Omotosho B."/>
            <person name="O'neill K."/>
            <person name="Osman S."/>
            <person name="Parker S."/>
            <person name="Perrin D."/>
            <person name="Phunkhang P."/>
            <person name="Piqani B."/>
            <person name="Purcell S."/>
            <person name="Rachupka T."/>
            <person name="Ramasamy U."/>
            <person name="Rameau R."/>
            <person name="Ray V."/>
            <person name="Raymond C."/>
            <person name="Retta R."/>
            <person name="Richardson S."/>
            <person name="Rise C."/>
            <person name="Rodriguez J."/>
            <person name="Rogers J."/>
            <person name="Rogov P."/>
            <person name="Rutman M."/>
            <person name="Schupbach R."/>
            <person name="Seaman C."/>
            <person name="Settipalli S."/>
            <person name="Sharpe T."/>
            <person name="Sheridan J."/>
            <person name="Sherpa N."/>
            <person name="Shi J."/>
            <person name="Smirnov S."/>
            <person name="Smith C."/>
            <person name="Sougnez C."/>
            <person name="Spencer B."/>
            <person name="Stalker J."/>
            <person name="Stange-thomann N."/>
            <person name="Stavropoulos S."/>
            <person name="Stetson K."/>
            <person name="Stone C."/>
            <person name="Stone S."/>
            <person name="Stubbs M."/>
            <person name="Talamas J."/>
            <person name="Tchuinga P."/>
            <person name="Tenzing P."/>
            <person name="Tesfaye S."/>
            <person name="Theodore J."/>
            <person name="Thoulutsang Y."/>
            <person name="Topham K."/>
            <person name="Towey S."/>
            <person name="Tsamla T."/>
            <person name="Tsomo N."/>
            <person name="Vallee D."/>
            <person name="Vassiliev H."/>
            <person name="Venkataraman V."/>
            <person name="Vinson J."/>
            <person name="Vo A."/>
            <person name="Wade C."/>
            <person name="Wang S."/>
            <person name="Wangchuk T."/>
            <person name="Wangdi T."/>
            <person name="Whittaker C."/>
            <person name="Wilkinson J."/>
            <person name="Wu Y."/>
            <person name="Wyman D."/>
            <person name="Yadav S."/>
            <person name="Yang S."/>
            <person name="Yang X."/>
            <person name="Yeager S."/>
            <person name="Yee E."/>
            <person name="Young G."/>
            <person name="Zainoun J."/>
            <person name="Zembeck L."/>
            <person name="Zimmer A."/>
            <person name="Zody M."/>
            <person name="Lander E."/>
        </authorList>
    </citation>
    <scope>NUCLEOTIDE SEQUENCE [LARGE SCALE GENOMIC DNA]</scope>
</reference>
<evidence type="ECO:0000256" key="2">
    <source>
        <dbReference type="ARBA" id="ARBA00022737"/>
    </source>
</evidence>
<dbReference type="PROSITE" id="PS00022">
    <property type="entry name" value="EGF_1"/>
    <property type="match status" value="1"/>
</dbReference>
<feature type="domain" description="Sushi" evidence="8">
    <location>
        <begin position="36"/>
        <end position="94"/>
    </location>
</feature>
<feature type="disulfide bond" evidence="6">
    <location>
        <begin position="65"/>
        <end position="92"/>
    </location>
</feature>
<feature type="disulfide bond" evidence="6">
    <location>
        <begin position="447"/>
        <end position="490"/>
    </location>
</feature>
<feature type="disulfide bond" evidence="5">
    <location>
        <begin position="569"/>
        <end position="579"/>
    </location>
</feature>
<feature type="disulfide bond" evidence="5">
    <location>
        <begin position="587"/>
        <end position="596"/>
    </location>
</feature>
<accession>H2Z1V4</accession>
<dbReference type="SUPFAM" id="SSF57535">
    <property type="entry name" value="Complement control module/SCR domain"/>
    <property type="match status" value="9"/>
</dbReference>
<evidence type="ECO:0000259" key="7">
    <source>
        <dbReference type="PROSITE" id="PS50026"/>
    </source>
</evidence>
<dbReference type="Pfam" id="PF00084">
    <property type="entry name" value="Sushi"/>
    <property type="match status" value="9"/>
</dbReference>
<dbReference type="InterPro" id="IPR000742">
    <property type="entry name" value="EGF"/>
</dbReference>
<feature type="domain" description="Sushi" evidence="8">
    <location>
        <begin position="388"/>
        <end position="444"/>
    </location>
</feature>
<dbReference type="PROSITE" id="PS50026">
    <property type="entry name" value="EGF_3"/>
    <property type="match status" value="2"/>
</dbReference>
<dbReference type="PROSITE" id="PS01186">
    <property type="entry name" value="EGF_2"/>
    <property type="match status" value="1"/>
</dbReference>
<reference evidence="9" key="2">
    <citation type="submission" date="2025-08" db="UniProtKB">
        <authorList>
            <consortium name="Ensembl"/>
        </authorList>
    </citation>
    <scope>IDENTIFICATION</scope>
</reference>
<feature type="domain" description="Sushi" evidence="8">
    <location>
        <begin position="271"/>
        <end position="328"/>
    </location>
</feature>
<dbReference type="PROSITE" id="PS50923">
    <property type="entry name" value="SUSHI"/>
    <property type="match status" value="8"/>
</dbReference>
<keyword evidence="10" id="KW-1185">Reference proteome</keyword>